<evidence type="ECO:0000313" key="3">
    <source>
        <dbReference type="Proteomes" id="UP001243989"/>
    </source>
</evidence>
<dbReference type="EMBL" id="JAHMHQ010000011">
    <property type="protein sequence ID" value="KAK1636400.1"/>
    <property type="molecule type" value="Genomic_DNA"/>
</dbReference>
<feature type="compositionally biased region" description="Basic and acidic residues" evidence="1">
    <location>
        <begin position="1"/>
        <end position="10"/>
    </location>
</feature>
<feature type="region of interest" description="Disordered" evidence="1">
    <location>
        <begin position="1"/>
        <end position="107"/>
    </location>
</feature>
<accession>A0AAJ0EGX3</accession>
<sequence length="390" mass="43664">MSAEDHEQGSRDQLIPHGEASAPFERLDDRQTRVQETLNQISRLIPSQSPTQPPHFDEGEIEEPPTSGRIAGHAAGPGASTPPSTAQRTSVSAGQLTLTTPPTAVSNTDATRDAGQANFLVCVVFLMFGATAAPACRKEFNRACDLKLHTWRFHVHIDDQRHIKATDIQRCKEHEATANQQPGPRPKGLKPDQAKQTALFLRKNPLDRFSIEDWYRFVDIIAILNDKRPRPEERHRNHRIACISKLWRSRYGHSLPDYGLHGKFRLQLSPHVVLCSPLTDSCLLVEVSKENWALIARSVRRAMDIVKNPEEECPKSFIKSEESFTDHSSNVTVQTEQVDFGGTWVPEVGPEGMEFIRNMSKEEMDYCITLWGPPPGDAGPASGQPREECN</sequence>
<proteinExistence type="predicted"/>
<comment type="caution">
    <text evidence="2">The sequence shown here is derived from an EMBL/GenBank/DDBJ whole genome shotgun (WGS) entry which is preliminary data.</text>
</comment>
<dbReference type="RefSeq" id="XP_060445007.1">
    <property type="nucleotide sequence ID" value="XM_060586717.1"/>
</dbReference>
<organism evidence="2 3">
    <name type="scientific">Colletotrichum phormii</name>
    <dbReference type="NCBI Taxonomy" id="359342"/>
    <lineage>
        <taxon>Eukaryota</taxon>
        <taxon>Fungi</taxon>
        <taxon>Dikarya</taxon>
        <taxon>Ascomycota</taxon>
        <taxon>Pezizomycotina</taxon>
        <taxon>Sordariomycetes</taxon>
        <taxon>Hypocreomycetidae</taxon>
        <taxon>Glomerellales</taxon>
        <taxon>Glomerellaceae</taxon>
        <taxon>Colletotrichum</taxon>
        <taxon>Colletotrichum acutatum species complex</taxon>
    </lineage>
</organism>
<gene>
    <name evidence="2" type="ORF">BDP81DRAFT_37532</name>
</gene>
<dbReference type="GeneID" id="85471579"/>
<dbReference type="AlphaFoldDB" id="A0AAJ0EGX3"/>
<evidence type="ECO:0000256" key="1">
    <source>
        <dbReference type="SAM" id="MobiDB-lite"/>
    </source>
</evidence>
<protein>
    <submittedName>
        <fullName evidence="2">Uncharacterized protein</fullName>
    </submittedName>
</protein>
<feature type="compositionally biased region" description="Polar residues" evidence="1">
    <location>
        <begin position="81"/>
        <end position="107"/>
    </location>
</feature>
<keyword evidence="3" id="KW-1185">Reference proteome</keyword>
<name>A0AAJ0EGX3_9PEZI</name>
<feature type="region of interest" description="Disordered" evidence="1">
    <location>
        <begin position="173"/>
        <end position="194"/>
    </location>
</feature>
<feature type="compositionally biased region" description="Polar residues" evidence="1">
    <location>
        <begin position="34"/>
        <end position="50"/>
    </location>
</feature>
<dbReference type="Proteomes" id="UP001243989">
    <property type="component" value="Unassembled WGS sequence"/>
</dbReference>
<reference evidence="2" key="1">
    <citation type="submission" date="2021-06" db="EMBL/GenBank/DDBJ databases">
        <title>Comparative genomics, transcriptomics and evolutionary studies reveal genomic signatures of adaptation to plant cell wall in hemibiotrophic fungi.</title>
        <authorList>
            <consortium name="DOE Joint Genome Institute"/>
            <person name="Baroncelli R."/>
            <person name="Diaz J.F."/>
            <person name="Benocci T."/>
            <person name="Peng M."/>
            <person name="Battaglia E."/>
            <person name="Haridas S."/>
            <person name="Andreopoulos W."/>
            <person name="Labutti K."/>
            <person name="Pangilinan J."/>
            <person name="Floch G.L."/>
            <person name="Makela M.R."/>
            <person name="Henrissat B."/>
            <person name="Grigoriev I.V."/>
            <person name="Crouch J.A."/>
            <person name="De Vries R.P."/>
            <person name="Sukno S.A."/>
            <person name="Thon M.R."/>
        </authorList>
    </citation>
    <scope>NUCLEOTIDE SEQUENCE</scope>
    <source>
        <strain evidence="2">CBS 102054</strain>
    </source>
</reference>
<evidence type="ECO:0000313" key="2">
    <source>
        <dbReference type="EMBL" id="KAK1636400.1"/>
    </source>
</evidence>